<dbReference type="PANTHER" id="PTHR48022">
    <property type="entry name" value="PLASTIDIC GLUCOSE TRANSPORTER 4"/>
    <property type="match status" value="1"/>
</dbReference>
<dbReference type="GO" id="GO:0015793">
    <property type="term" value="P:glycerol transmembrane transport"/>
    <property type="evidence" value="ECO:0007669"/>
    <property type="project" value="TreeGrafter"/>
</dbReference>
<comment type="subcellular location">
    <subcellularLocation>
        <location evidence="1">Membrane</location>
        <topology evidence="1">Multi-pass membrane protein</topology>
    </subcellularLocation>
</comment>
<dbReference type="NCBIfam" id="TIGR00879">
    <property type="entry name" value="SP"/>
    <property type="match status" value="1"/>
</dbReference>
<evidence type="ECO:0000256" key="1">
    <source>
        <dbReference type="ARBA" id="ARBA00004141"/>
    </source>
</evidence>
<comment type="similarity">
    <text evidence="2 7">Belongs to the major facilitator superfamily. Sugar transporter (TC 2.A.1.1) family.</text>
</comment>
<feature type="transmembrane region" description="Helical" evidence="8">
    <location>
        <begin position="386"/>
        <end position="407"/>
    </location>
</feature>
<dbReference type="InterPro" id="IPR003663">
    <property type="entry name" value="Sugar/inositol_transpt"/>
</dbReference>
<keyword evidence="3 7" id="KW-0813">Transport</keyword>
<dbReference type="InterPro" id="IPR020846">
    <property type="entry name" value="MFS_dom"/>
</dbReference>
<dbReference type="GeneID" id="54574298"/>
<feature type="transmembrane region" description="Helical" evidence="8">
    <location>
        <begin position="353"/>
        <end position="374"/>
    </location>
</feature>
<feature type="transmembrane region" description="Helical" evidence="8">
    <location>
        <begin position="295"/>
        <end position="313"/>
    </location>
</feature>
<evidence type="ECO:0000256" key="4">
    <source>
        <dbReference type="ARBA" id="ARBA00022692"/>
    </source>
</evidence>
<feature type="transmembrane region" description="Helical" evidence="8">
    <location>
        <begin position="325"/>
        <end position="346"/>
    </location>
</feature>
<feature type="transmembrane region" description="Helical" evidence="8">
    <location>
        <begin position="194"/>
        <end position="216"/>
    </location>
</feature>
<reference evidence="10" key="1">
    <citation type="journal article" date="2020" name="Stud. Mycol.">
        <title>101 Dothideomycetes genomes: a test case for predicting lifestyles and emergence of pathogens.</title>
        <authorList>
            <person name="Haridas S."/>
            <person name="Albert R."/>
            <person name="Binder M."/>
            <person name="Bloem J."/>
            <person name="Labutti K."/>
            <person name="Salamov A."/>
            <person name="Andreopoulos B."/>
            <person name="Baker S."/>
            <person name="Barry K."/>
            <person name="Bills G."/>
            <person name="Bluhm B."/>
            <person name="Cannon C."/>
            <person name="Castanera R."/>
            <person name="Culley D."/>
            <person name="Daum C."/>
            <person name="Ezra D."/>
            <person name="Gonzalez J."/>
            <person name="Henrissat B."/>
            <person name="Kuo A."/>
            <person name="Liang C."/>
            <person name="Lipzen A."/>
            <person name="Lutzoni F."/>
            <person name="Magnuson J."/>
            <person name="Mondo S."/>
            <person name="Nolan M."/>
            <person name="Ohm R."/>
            <person name="Pangilinan J."/>
            <person name="Park H.-J."/>
            <person name="Ramirez L."/>
            <person name="Alfaro M."/>
            <person name="Sun H."/>
            <person name="Tritt A."/>
            <person name="Yoshinaga Y."/>
            <person name="Zwiers L.-H."/>
            <person name="Turgeon B."/>
            <person name="Goodwin S."/>
            <person name="Spatafora J."/>
            <person name="Crous P."/>
            <person name="Grigoriev I."/>
        </authorList>
    </citation>
    <scope>NUCLEOTIDE SEQUENCE</scope>
    <source>
        <strain evidence="10">CBS 122368</strain>
    </source>
</reference>
<dbReference type="EMBL" id="ML987220">
    <property type="protein sequence ID" value="KAF2240297.1"/>
    <property type="molecule type" value="Genomic_DNA"/>
</dbReference>
<feature type="transmembrane region" description="Helical" evidence="8">
    <location>
        <begin position="77"/>
        <end position="97"/>
    </location>
</feature>
<dbReference type="PROSITE" id="PS00217">
    <property type="entry name" value="SUGAR_TRANSPORT_2"/>
    <property type="match status" value="1"/>
</dbReference>
<evidence type="ECO:0000256" key="3">
    <source>
        <dbReference type="ARBA" id="ARBA00022448"/>
    </source>
</evidence>
<dbReference type="RefSeq" id="XP_033675301.1">
    <property type="nucleotide sequence ID" value="XM_033820968.1"/>
</dbReference>
<dbReference type="OrthoDB" id="6133115at2759"/>
<feature type="domain" description="Major facilitator superfamily (MFS) profile" evidence="9">
    <location>
        <begin position="31"/>
        <end position="472"/>
    </location>
</feature>
<dbReference type="Gene3D" id="1.20.1250.20">
    <property type="entry name" value="MFS general substrate transporter like domains"/>
    <property type="match status" value="1"/>
</dbReference>
<keyword evidence="5 8" id="KW-1133">Transmembrane helix</keyword>
<sequence>MSQTGSQSSLRDSTKHPHFMGLTGRPLSLAVSIVATTGFLLFGYDQGVMSGIISADPFMHYFPETYNDATWQGFVTAIYEIGCLLGAVLILCFGDTIGRRRGMILGAAIMILGVIIQVSCVKGHKQTVQFIIGRTVTGVGNGINTSTIPTYQAECSKTKNRGLLICIEGGVIAFGTLIAYWVDYGCQYGPPDLTWRFPIAFQVVFGLVVLLFPIWLPESPRWLLSRDRHDEAMKVIAALRGLHVDDEQTKLEAAVIVDSIRASGHKGGVTPFSALFTGGKTQHFRRMMLGASSQLFQQIGGCNAVIYFFPLLFENSIGETKQMSLLLGGVNMIVYSIFATVSWFIIERTGRRKLFLIGTVGQCLSMVLVMGCLIPDTPSAAKGAAVGLFTYIAFFGATWLPLPWLYPAEVNPLKTRAKANAVSTCSNWLFNFTVVMITPVMIDNIGWGTYLVFACINAGFFPIIYLFYPETKKRSLEEIDIIFAKGYMEKMSYVRASKELPYLSDREIDEKAREYGFVDSDDEAGQIKEARFGEKEGRLATNTNGLMA</sequence>
<dbReference type="Pfam" id="PF00083">
    <property type="entry name" value="Sugar_tr"/>
    <property type="match status" value="1"/>
</dbReference>
<dbReference type="FunFam" id="1.20.1250.20:FF:000061">
    <property type="entry name" value="MFS sugar transporter"/>
    <property type="match status" value="1"/>
</dbReference>
<evidence type="ECO:0000313" key="10">
    <source>
        <dbReference type="EMBL" id="KAF2240297.1"/>
    </source>
</evidence>
<proteinExistence type="inferred from homology"/>
<evidence type="ECO:0000259" key="9">
    <source>
        <dbReference type="PROSITE" id="PS50850"/>
    </source>
</evidence>
<feature type="transmembrane region" description="Helical" evidence="8">
    <location>
        <begin position="419"/>
        <end position="442"/>
    </location>
</feature>
<evidence type="ECO:0000256" key="2">
    <source>
        <dbReference type="ARBA" id="ARBA00010992"/>
    </source>
</evidence>
<protein>
    <submittedName>
        <fullName evidence="10">General substrate transporter</fullName>
    </submittedName>
</protein>
<evidence type="ECO:0000256" key="7">
    <source>
        <dbReference type="RuleBase" id="RU003346"/>
    </source>
</evidence>
<name>A0A6A6HQK5_9PLEO</name>
<keyword evidence="6 8" id="KW-0472">Membrane</keyword>
<dbReference type="PROSITE" id="PS50850">
    <property type="entry name" value="MFS"/>
    <property type="match status" value="1"/>
</dbReference>
<dbReference type="PANTHER" id="PTHR48022:SF69">
    <property type="entry name" value="SUGAR TRANSPORTER"/>
    <property type="match status" value="1"/>
</dbReference>
<gene>
    <name evidence="10" type="ORF">BU26DRAFT_238050</name>
</gene>
<evidence type="ECO:0000256" key="8">
    <source>
        <dbReference type="SAM" id="Phobius"/>
    </source>
</evidence>
<organism evidence="10 11">
    <name type="scientific">Trematosphaeria pertusa</name>
    <dbReference type="NCBI Taxonomy" id="390896"/>
    <lineage>
        <taxon>Eukaryota</taxon>
        <taxon>Fungi</taxon>
        <taxon>Dikarya</taxon>
        <taxon>Ascomycota</taxon>
        <taxon>Pezizomycotina</taxon>
        <taxon>Dothideomycetes</taxon>
        <taxon>Pleosporomycetidae</taxon>
        <taxon>Pleosporales</taxon>
        <taxon>Massarineae</taxon>
        <taxon>Trematosphaeriaceae</taxon>
        <taxon>Trematosphaeria</taxon>
    </lineage>
</organism>
<feature type="transmembrane region" description="Helical" evidence="8">
    <location>
        <begin position="162"/>
        <end position="182"/>
    </location>
</feature>
<feature type="transmembrane region" description="Helical" evidence="8">
    <location>
        <begin position="27"/>
        <end position="44"/>
    </location>
</feature>
<evidence type="ECO:0000256" key="5">
    <source>
        <dbReference type="ARBA" id="ARBA00022989"/>
    </source>
</evidence>
<dbReference type="InterPro" id="IPR005829">
    <property type="entry name" value="Sugar_transporter_CS"/>
</dbReference>
<evidence type="ECO:0000313" key="11">
    <source>
        <dbReference type="Proteomes" id="UP000800094"/>
    </source>
</evidence>
<dbReference type="AlphaFoldDB" id="A0A6A6HQK5"/>
<keyword evidence="4 8" id="KW-0812">Transmembrane</keyword>
<dbReference type="SUPFAM" id="SSF103473">
    <property type="entry name" value="MFS general substrate transporter"/>
    <property type="match status" value="1"/>
</dbReference>
<dbReference type="InterPro" id="IPR050360">
    <property type="entry name" value="MFS_Sugar_Transporters"/>
</dbReference>
<dbReference type="Proteomes" id="UP000800094">
    <property type="component" value="Unassembled WGS sequence"/>
</dbReference>
<dbReference type="PRINTS" id="PR00171">
    <property type="entry name" value="SUGRTRNSPORT"/>
</dbReference>
<dbReference type="GO" id="GO:0005351">
    <property type="term" value="F:carbohydrate:proton symporter activity"/>
    <property type="evidence" value="ECO:0007669"/>
    <property type="project" value="TreeGrafter"/>
</dbReference>
<keyword evidence="11" id="KW-1185">Reference proteome</keyword>
<dbReference type="InterPro" id="IPR036259">
    <property type="entry name" value="MFS_trans_sf"/>
</dbReference>
<dbReference type="InterPro" id="IPR005828">
    <property type="entry name" value="MFS_sugar_transport-like"/>
</dbReference>
<accession>A0A6A6HQK5</accession>
<feature type="transmembrane region" description="Helical" evidence="8">
    <location>
        <begin position="448"/>
        <end position="468"/>
    </location>
</feature>
<dbReference type="GO" id="GO:0016020">
    <property type="term" value="C:membrane"/>
    <property type="evidence" value="ECO:0007669"/>
    <property type="project" value="UniProtKB-SubCell"/>
</dbReference>
<evidence type="ECO:0000256" key="6">
    <source>
        <dbReference type="ARBA" id="ARBA00023136"/>
    </source>
</evidence>